<accession>A0ABR6SSQ8</accession>
<organism evidence="1 2">
    <name type="scientific">Listeria immobilis</name>
    <dbReference type="NCBI Taxonomy" id="2713502"/>
    <lineage>
        <taxon>Bacteria</taxon>
        <taxon>Bacillati</taxon>
        <taxon>Bacillota</taxon>
        <taxon>Bacilli</taxon>
        <taxon>Bacillales</taxon>
        <taxon>Listeriaceae</taxon>
        <taxon>Listeria</taxon>
    </lineage>
</organism>
<reference evidence="1 2" key="1">
    <citation type="submission" date="2020-03" db="EMBL/GenBank/DDBJ databases">
        <title>Soil Listeria distribution.</title>
        <authorList>
            <person name="Liao J."/>
            <person name="Wiedmann M."/>
        </authorList>
    </citation>
    <scope>NUCLEOTIDE SEQUENCE [LARGE SCALE GENOMIC DNA]</scope>
    <source>
        <strain evidence="1 2">FSL L7-1515</strain>
    </source>
</reference>
<dbReference type="InterPro" id="IPR019046">
    <property type="entry name" value="Restrct_endonuc_II_NgoPII"/>
</dbReference>
<evidence type="ECO:0000313" key="2">
    <source>
        <dbReference type="Proteomes" id="UP000587800"/>
    </source>
</evidence>
<protein>
    <submittedName>
        <fullName evidence="1">NgoPII family restriction endonuclease</fullName>
    </submittedName>
</protein>
<name>A0ABR6SSQ8_9LIST</name>
<evidence type="ECO:0000313" key="1">
    <source>
        <dbReference type="EMBL" id="MBC1508644.1"/>
    </source>
</evidence>
<dbReference type="RefSeq" id="WP_185346037.1">
    <property type="nucleotide sequence ID" value="NZ_JAASTU010000008.1"/>
</dbReference>
<dbReference type="GO" id="GO:0004519">
    <property type="term" value="F:endonuclease activity"/>
    <property type="evidence" value="ECO:0007669"/>
    <property type="project" value="UniProtKB-KW"/>
</dbReference>
<dbReference type="EMBL" id="JAASUB010000002">
    <property type="protein sequence ID" value="MBC1508644.1"/>
    <property type="molecule type" value="Genomic_DNA"/>
</dbReference>
<dbReference type="Pfam" id="PF09521">
    <property type="entry name" value="RE_NgoPII"/>
    <property type="match status" value="1"/>
</dbReference>
<sequence>MSEYSNVLIALNNILDRNSCRLTPIFRSNGTANAAGDSLEFFVKDMFCTGASAYQHEVDKEKYYDKYLSWKGNSSNFPDFIIKEGVGVEPKKMNGVGTGNLALNSSFPKAYIYPDTQNLPIKELITESQWEKKEVVYVIGNLNKKDDKLFRLWLAYGNTFIASESIYLDLKESVKEAVVDLPDAIFVDTKEFGRIKKVDPLGISNLRLRGMWELSHPEVVFQKYLQMHKIPENATKINLIITENEYENLSEKPDLSRYIEENRLQIQKILIPNPNNLEEEISAYLFEAFTD</sequence>
<proteinExistence type="predicted"/>
<gene>
    <name evidence="1" type="ORF">HCJ59_01790</name>
</gene>
<dbReference type="Proteomes" id="UP000587800">
    <property type="component" value="Unassembled WGS sequence"/>
</dbReference>
<keyword evidence="1" id="KW-0540">Nuclease</keyword>
<keyword evidence="1" id="KW-0255">Endonuclease</keyword>
<keyword evidence="2" id="KW-1185">Reference proteome</keyword>
<keyword evidence="1" id="KW-0378">Hydrolase</keyword>
<comment type="caution">
    <text evidence="1">The sequence shown here is derived from an EMBL/GenBank/DDBJ whole genome shotgun (WGS) entry which is preliminary data.</text>
</comment>